<evidence type="ECO:0000313" key="4">
    <source>
        <dbReference type="Proteomes" id="UP000265325"/>
    </source>
</evidence>
<keyword evidence="4" id="KW-1185">Reference proteome</keyword>
<gene>
    <name evidence="3" type="ORF">VO63_26880</name>
</gene>
<accession>A0A2P2GGY8</accession>
<dbReference type="InterPro" id="IPR004474">
    <property type="entry name" value="LytR_CpsA_psr"/>
</dbReference>
<dbReference type="PANTHER" id="PTHR33392:SF6">
    <property type="entry name" value="POLYISOPRENYL-TEICHOIC ACID--PEPTIDOGLYCAN TEICHOIC ACID TRANSFERASE TAGU"/>
    <property type="match status" value="1"/>
</dbReference>
<dbReference type="AlphaFoldDB" id="A0A2P2GGY8"/>
<dbReference type="EMBL" id="LAQS01000049">
    <property type="protein sequence ID" value="KKZ70786.1"/>
    <property type="molecule type" value="Genomic_DNA"/>
</dbReference>
<comment type="similarity">
    <text evidence="1">Belongs to the LytR/CpsA/Psr (LCP) family.</text>
</comment>
<evidence type="ECO:0000259" key="2">
    <source>
        <dbReference type="Pfam" id="PF03816"/>
    </source>
</evidence>
<organism evidence="3 4">
    <name type="scientific">Streptomyces showdoensis</name>
    <dbReference type="NCBI Taxonomy" id="68268"/>
    <lineage>
        <taxon>Bacteria</taxon>
        <taxon>Bacillati</taxon>
        <taxon>Actinomycetota</taxon>
        <taxon>Actinomycetes</taxon>
        <taxon>Kitasatosporales</taxon>
        <taxon>Streptomycetaceae</taxon>
        <taxon>Streptomyces</taxon>
    </lineage>
</organism>
<dbReference type="RefSeq" id="WP_046910600.1">
    <property type="nucleotide sequence ID" value="NZ_JBHMCW010000012.1"/>
</dbReference>
<reference evidence="3 4" key="1">
    <citation type="submission" date="2015-05" db="EMBL/GenBank/DDBJ databases">
        <title>Draft Genome assembly of Streptomyces showdoensis.</title>
        <authorList>
            <person name="Thapa K.K."/>
            <person name="Metsa-Ketela M."/>
        </authorList>
    </citation>
    <scope>NUCLEOTIDE SEQUENCE [LARGE SCALE GENOMIC DNA]</scope>
    <source>
        <strain evidence="3 4">ATCC 15227</strain>
    </source>
</reference>
<sequence>MLLTALTLLVGAILLTAGVGYWAYEHYTGRVQRIPQTFPTNAPVPAASKGGRNFLLVGLDSRSDVPTTGSDAKGSLWKYGDQRSDAMMLVHIPADHSAAYVVSLPRDSWVDIPGRGRAKLNAAFSWGGPPLLIDTVQRLTDVRVDHFAVIDWNGFRKLTDAVGGVDILMSDGERRHMNGEQALDYVGERKSLPNGDFDRTHRQQNYLRTVLEKVMTSASLKDPLQLKRTLDLFTETVSVDERFGDDEMRELVWNMREVRAGDMTFMNAPVKGTGTVKGQSVVHLDPARGAALWKAYRDDTVGTYVETHPVDRLRPATN</sequence>
<proteinExistence type="inferred from homology"/>
<protein>
    <submittedName>
        <fullName evidence="3">LytR family regulatory protein</fullName>
    </submittedName>
</protein>
<comment type="caution">
    <text evidence="3">The sequence shown here is derived from an EMBL/GenBank/DDBJ whole genome shotgun (WGS) entry which is preliminary data.</text>
</comment>
<dbReference type="PANTHER" id="PTHR33392">
    <property type="entry name" value="POLYISOPRENYL-TEICHOIC ACID--PEPTIDOGLYCAN TEICHOIC ACID TRANSFERASE TAGU"/>
    <property type="match status" value="1"/>
</dbReference>
<feature type="domain" description="Cell envelope-related transcriptional attenuator" evidence="2">
    <location>
        <begin position="83"/>
        <end position="214"/>
    </location>
</feature>
<dbReference type="Pfam" id="PF03816">
    <property type="entry name" value="LytR_cpsA_psr"/>
    <property type="match status" value="1"/>
</dbReference>
<evidence type="ECO:0000256" key="1">
    <source>
        <dbReference type="ARBA" id="ARBA00006068"/>
    </source>
</evidence>
<dbReference type="InterPro" id="IPR050922">
    <property type="entry name" value="LytR/CpsA/Psr_CW_biosynth"/>
</dbReference>
<dbReference type="Proteomes" id="UP000265325">
    <property type="component" value="Unassembled WGS sequence"/>
</dbReference>
<evidence type="ECO:0000313" key="3">
    <source>
        <dbReference type="EMBL" id="KKZ70786.1"/>
    </source>
</evidence>
<dbReference type="NCBIfam" id="TIGR00350">
    <property type="entry name" value="lytR_cpsA_psr"/>
    <property type="match status" value="1"/>
</dbReference>
<name>A0A2P2GGY8_STREW</name>
<dbReference type="Gene3D" id="3.40.630.190">
    <property type="entry name" value="LCP protein"/>
    <property type="match status" value="1"/>
</dbReference>